<evidence type="ECO:0000313" key="1">
    <source>
        <dbReference type="EMBL" id="MES0837392.1"/>
    </source>
</evidence>
<evidence type="ECO:0000313" key="2">
    <source>
        <dbReference type="Proteomes" id="UP001432401"/>
    </source>
</evidence>
<dbReference type="EMBL" id="JBEQNB010000017">
    <property type="protein sequence ID" value="MES0837392.1"/>
    <property type="molecule type" value="Genomic_DNA"/>
</dbReference>
<dbReference type="Proteomes" id="UP001432401">
    <property type="component" value="Unassembled WGS sequence"/>
</dbReference>
<reference evidence="1 2" key="1">
    <citation type="submission" date="2024-06" db="EMBL/GenBank/DDBJ databases">
        <authorList>
            <person name="Bataeva Y.V."/>
            <person name="Grigorian L.N."/>
            <person name="Solomentsev V.I."/>
        </authorList>
    </citation>
    <scope>NUCLEOTIDE SEQUENCE [LARGE SCALE GENOMIC DNA]</scope>
    <source>
        <strain evidence="2">SCPM-O-B-12605 (RCAM04882)</strain>
    </source>
</reference>
<evidence type="ECO:0008006" key="3">
    <source>
        <dbReference type="Google" id="ProtNLM"/>
    </source>
</evidence>
<name>A0ABV2A204_9ACTN</name>
<dbReference type="RefSeq" id="WP_267944777.1">
    <property type="nucleotide sequence ID" value="NZ_JBEQNA010000016.1"/>
</dbReference>
<keyword evidence="2" id="KW-1185">Reference proteome</keyword>
<proteinExistence type="predicted"/>
<organism evidence="1 2">
    <name type="scientific">Nocardiopsis tropica</name>
    <dbReference type="NCBI Taxonomy" id="109330"/>
    <lineage>
        <taxon>Bacteria</taxon>
        <taxon>Bacillati</taxon>
        <taxon>Actinomycetota</taxon>
        <taxon>Actinomycetes</taxon>
        <taxon>Streptosporangiales</taxon>
        <taxon>Nocardiopsidaceae</taxon>
        <taxon>Nocardiopsis</taxon>
    </lineage>
</organism>
<gene>
    <name evidence="1" type="ORF">ABUK86_26675</name>
</gene>
<protein>
    <recommendedName>
        <fullName evidence="3">IstB-like ATP-binding protein domain-containing protein</fullName>
    </recommendedName>
</protein>
<sequence>MFLRLFDQSEADAPVVRGCPFVDAAADQWCDQVLSDATTRILLLGPVGSSKIHHAYAMFKRILDAGHPPDDISVHSLRLQCRGPQ</sequence>
<comment type="caution">
    <text evidence="1">The sequence shown here is derived from an EMBL/GenBank/DDBJ whole genome shotgun (WGS) entry which is preliminary data.</text>
</comment>
<accession>A0ABV2A204</accession>